<keyword evidence="2 5" id="KW-0812">Transmembrane</keyword>
<keyword evidence="4 5" id="KW-0472">Membrane</keyword>
<keyword evidence="5" id="KW-1003">Cell membrane</keyword>
<feature type="transmembrane region" description="Helical" evidence="5">
    <location>
        <begin position="184"/>
        <end position="205"/>
    </location>
</feature>
<feature type="transmembrane region" description="Helical" evidence="5">
    <location>
        <begin position="238"/>
        <end position="257"/>
    </location>
</feature>
<feature type="transmembrane region" description="Helical" evidence="5">
    <location>
        <begin position="146"/>
        <end position="172"/>
    </location>
</feature>
<keyword evidence="3 5" id="KW-1133">Transmembrane helix</keyword>
<dbReference type="PANTHER" id="PTHR43701:SF2">
    <property type="entry name" value="MEMBRANE TRANSPORTER PROTEIN YJNA-RELATED"/>
    <property type="match status" value="1"/>
</dbReference>
<gene>
    <name evidence="6" type="ORF">E3J62_02725</name>
</gene>
<dbReference type="EMBL" id="SOJN01000037">
    <property type="protein sequence ID" value="TET46964.1"/>
    <property type="molecule type" value="Genomic_DNA"/>
</dbReference>
<evidence type="ECO:0000256" key="2">
    <source>
        <dbReference type="ARBA" id="ARBA00022692"/>
    </source>
</evidence>
<dbReference type="Proteomes" id="UP000315525">
    <property type="component" value="Unassembled WGS sequence"/>
</dbReference>
<dbReference type="AlphaFoldDB" id="A0A523UWP3"/>
<evidence type="ECO:0000256" key="4">
    <source>
        <dbReference type="ARBA" id="ARBA00023136"/>
    </source>
</evidence>
<organism evidence="6 7">
    <name type="scientific">candidate division TA06 bacterium</name>
    <dbReference type="NCBI Taxonomy" id="2250710"/>
    <lineage>
        <taxon>Bacteria</taxon>
        <taxon>Bacteria division TA06</taxon>
    </lineage>
</organism>
<comment type="subcellular location">
    <subcellularLocation>
        <location evidence="5">Cell membrane</location>
        <topology evidence="5">Multi-pass membrane protein</topology>
    </subcellularLocation>
    <subcellularLocation>
        <location evidence="1">Membrane</location>
        <topology evidence="1">Multi-pass membrane protein</topology>
    </subcellularLocation>
</comment>
<dbReference type="InterPro" id="IPR002781">
    <property type="entry name" value="TM_pro_TauE-like"/>
</dbReference>
<evidence type="ECO:0000313" key="6">
    <source>
        <dbReference type="EMBL" id="TET46964.1"/>
    </source>
</evidence>
<evidence type="ECO:0000256" key="5">
    <source>
        <dbReference type="RuleBase" id="RU363041"/>
    </source>
</evidence>
<feature type="transmembrane region" description="Helical" evidence="5">
    <location>
        <begin position="212"/>
        <end position="232"/>
    </location>
</feature>
<dbReference type="GO" id="GO:0005886">
    <property type="term" value="C:plasma membrane"/>
    <property type="evidence" value="ECO:0007669"/>
    <property type="project" value="UniProtKB-SubCell"/>
</dbReference>
<protein>
    <recommendedName>
        <fullName evidence="5">Probable membrane transporter protein</fullName>
    </recommendedName>
</protein>
<dbReference type="Pfam" id="PF01925">
    <property type="entry name" value="TauE"/>
    <property type="match status" value="1"/>
</dbReference>
<feature type="transmembrane region" description="Helical" evidence="5">
    <location>
        <begin position="81"/>
        <end position="101"/>
    </location>
</feature>
<proteinExistence type="inferred from homology"/>
<reference evidence="6 7" key="1">
    <citation type="submission" date="2019-03" db="EMBL/GenBank/DDBJ databases">
        <title>Metabolic potential of uncultured bacteria and archaea associated with petroleum seepage in deep-sea sediments.</title>
        <authorList>
            <person name="Dong X."/>
            <person name="Hubert C."/>
        </authorList>
    </citation>
    <scope>NUCLEOTIDE SEQUENCE [LARGE SCALE GENOMIC DNA]</scope>
    <source>
        <strain evidence="6">E44_bin18</strain>
    </source>
</reference>
<comment type="similarity">
    <text evidence="5">Belongs to the 4-toluene sulfonate uptake permease (TSUP) (TC 2.A.102) family.</text>
</comment>
<name>A0A523UWP3_UNCT6</name>
<evidence type="ECO:0000256" key="3">
    <source>
        <dbReference type="ARBA" id="ARBA00022989"/>
    </source>
</evidence>
<dbReference type="InterPro" id="IPR051598">
    <property type="entry name" value="TSUP/Inactive_protease-like"/>
</dbReference>
<sequence length="266" mass="28516">MGFSDVPHTYWPLVAVVIGIVSGVSSGAFGIGGGVVNKPLLRVFLRAAPGLVIGSPIPAQFFGATLGSISYFKKRMINFRLVWLATPFAIAGTILGAWLTSFLNLDYLMGFLVLVVLWTGSRMIGKSFRIKAHEPEECTAAGMYKVAPTAFVAGTVAGLLGVGGGFLLVPAFNMVLKREIKECIASSLMIVALTAIPNGIIHWALGHIDWNLASSLLVGQMIGVWFGTIFTIKSHRKLVYFLFGLFLIIVSLTQARLEILNTLGGS</sequence>
<evidence type="ECO:0000256" key="1">
    <source>
        <dbReference type="ARBA" id="ARBA00004141"/>
    </source>
</evidence>
<comment type="caution">
    <text evidence="6">The sequence shown here is derived from an EMBL/GenBank/DDBJ whole genome shotgun (WGS) entry which is preliminary data.</text>
</comment>
<feature type="transmembrane region" description="Helical" evidence="5">
    <location>
        <begin position="12"/>
        <end position="36"/>
    </location>
</feature>
<dbReference type="PANTHER" id="PTHR43701">
    <property type="entry name" value="MEMBRANE TRANSPORTER PROTEIN MJ0441-RELATED"/>
    <property type="match status" value="1"/>
</dbReference>
<accession>A0A523UWP3</accession>
<evidence type="ECO:0000313" key="7">
    <source>
        <dbReference type="Proteomes" id="UP000315525"/>
    </source>
</evidence>